<dbReference type="CDD" id="cd20267">
    <property type="entry name" value="Complex1_LYR_LYRM7"/>
    <property type="match status" value="1"/>
</dbReference>
<reference evidence="10" key="1">
    <citation type="submission" date="2025-05" db="UniProtKB">
        <authorList>
            <consortium name="RefSeq"/>
        </authorList>
    </citation>
    <scope>NUCLEOTIDE SEQUENCE [LARGE SCALE GENOMIC DNA]</scope>
</reference>
<dbReference type="RefSeq" id="XP_072848489.1">
    <property type="nucleotide sequence ID" value="XM_072992388.1"/>
</dbReference>
<evidence type="ECO:0000256" key="5">
    <source>
        <dbReference type="ARBA" id="ARBA00025430"/>
    </source>
</evidence>
<evidence type="ECO:0000256" key="7">
    <source>
        <dbReference type="ARBA" id="ARBA00026165"/>
    </source>
</evidence>
<dbReference type="InterPro" id="IPR050435">
    <property type="entry name" value="MZM1/LYRM7"/>
</dbReference>
<dbReference type="Proteomes" id="UP001652642">
    <property type="component" value="Chromosome 2"/>
</dbReference>
<dbReference type="InterPro" id="IPR045298">
    <property type="entry name" value="Complex1_LYR_LYRM7"/>
</dbReference>
<keyword evidence="3" id="KW-0496">Mitochondrion</keyword>
<comment type="subcellular location">
    <subcellularLocation>
        <location evidence="1">Mitochondrion matrix</location>
    </subcellularLocation>
</comment>
<dbReference type="Pfam" id="PF05347">
    <property type="entry name" value="Complex1_LYR"/>
    <property type="match status" value="1"/>
</dbReference>
<accession>A0ABM5FSW3</accession>
<name>A0ABM5FSW3_9SAUR</name>
<evidence type="ECO:0000256" key="2">
    <source>
        <dbReference type="ARBA" id="ARBA00009508"/>
    </source>
</evidence>
<comment type="similarity">
    <text evidence="2">Belongs to the complex I LYR family.</text>
</comment>
<evidence type="ECO:0000256" key="3">
    <source>
        <dbReference type="ARBA" id="ARBA00023128"/>
    </source>
</evidence>
<reference evidence="11" key="2">
    <citation type="submission" date="2025-08" db="UniProtKB">
        <authorList>
            <consortium name="RefSeq"/>
        </authorList>
    </citation>
    <scope>IDENTIFICATION</scope>
</reference>
<comment type="function">
    <text evidence="5">Assembly factor required for Rieske Fe-S protein UQCRFS1 incorporation into the cytochrome b-c1 (CIII) complex. Functions as a chaperone, binding to this subunit within the mitochondrial matrix and stabilizing it prior to its translocation and insertion into the late CIII dimeric intermediate within the mitochondrial inner membrane.</text>
</comment>
<evidence type="ECO:0000256" key="4">
    <source>
        <dbReference type="ARBA" id="ARBA00023186"/>
    </source>
</evidence>
<dbReference type="GeneID" id="110081108"/>
<keyword evidence="10" id="KW-1185">Reference proteome</keyword>
<evidence type="ECO:0000256" key="1">
    <source>
        <dbReference type="ARBA" id="ARBA00004305"/>
    </source>
</evidence>
<organism evidence="10 11">
    <name type="scientific">Pogona vitticeps</name>
    <name type="common">central bearded dragon</name>
    <dbReference type="NCBI Taxonomy" id="103695"/>
    <lineage>
        <taxon>Eukaryota</taxon>
        <taxon>Metazoa</taxon>
        <taxon>Chordata</taxon>
        <taxon>Craniata</taxon>
        <taxon>Vertebrata</taxon>
        <taxon>Euteleostomi</taxon>
        <taxon>Lepidosauria</taxon>
        <taxon>Squamata</taxon>
        <taxon>Bifurcata</taxon>
        <taxon>Unidentata</taxon>
        <taxon>Episquamata</taxon>
        <taxon>Toxicofera</taxon>
        <taxon>Iguania</taxon>
        <taxon>Acrodonta</taxon>
        <taxon>Agamidae</taxon>
        <taxon>Amphibolurinae</taxon>
        <taxon>Pogona</taxon>
    </lineage>
</organism>
<evidence type="ECO:0000313" key="11">
    <source>
        <dbReference type="RefSeq" id="XP_072848489.1"/>
    </source>
</evidence>
<evidence type="ECO:0000259" key="9">
    <source>
        <dbReference type="Pfam" id="PF05347"/>
    </source>
</evidence>
<dbReference type="PANTHER" id="PTHR46749:SF1">
    <property type="entry name" value="COMPLEX III ASSEMBLY FACTOR LYRM7"/>
    <property type="match status" value="1"/>
</dbReference>
<proteinExistence type="inferred from homology"/>
<gene>
    <name evidence="11" type="primary">LYRM7</name>
</gene>
<protein>
    <recommendedName>
        <fullName evidence="7">Complex III assembly factor LYRM7</fullName>
    </recommendedName>
    <alternativeName>
        <fullName evidence="8">LYR motif-containing protein 7</fullName>
    </alternativeName>
</protein>
<feature type="domain" description="Complex 1 LYR protein" evidence="9">
    <location>
        <begin position="5"/>
        <end position="53"/>
    </location>
</feature>
<sequence>MTGNREILKLFRSLHRTRQEVFKNDLRTLEAARLKINEEFKKNKEETSSGRTAEY</sequence>
<evidence type="ECO:0000256" key="8">
    <source>
        <dbReference type="ARBA" id="ARBA00031830"/>
    </source>
</evidence>
<evidence type="ECO:0000256" key="6">
    <source>
        <dbReference type="ARBA" id="ARBA00025809"/>
    </source>
</evidence>
<keyword evidence="4" id="KW-0143">Chaperone</keyword>
<dbReference type="PANTHER" id="PTHR46749">
    <property type="entry name" value="COMPLEX III ASSEMBLY FACTOR LYRM7"/>
    <property type="match status" value="1"/>
</dbReference>
<comment type="subunit">
    <text evidence="6">Interacts with UQCRFS1.</text>
</comment>
<dbReference type="InterPro" id="IPR008011">
    <property type="entry name" value="Complex1_LYR_dom"/>
</dbReference>
<evidence type="ECO:0000313" key="10">
    <source>
        <dbReference type="Proteomes" id="UP001652642"/>
    </source>
</evidence>